<comment type="similarity">
    <text evidence="2 10">Belongs to the glycosyltransferase 31 family.</text>
</comment>
<dbReference type="Proteomes" id="UP000887577">
    <property type="component" value="Unplaced"/>
</dbReference>
<dbReference type="Gene3D" id="3.90.550.50">
    <property type="match status" value="1"/>
</dbReference>
<organism evidence="11 12">
    <name type="scientific">Panagrolaimus superbus</name>
    <dbReference type="NCBI Taxonomy" id="310955"/>
    <lineage>
        <taxon>Eukaryota</taxon>
        <taxon>Metazoa</taxon>
        <taxon>Ecdysozoa</taxon>
        <taxon>Nematoda</taxon>
        <taxon>Chromadorea</taxon>
        <taxon>Rhabditida</taxon>
        <taxon>Tylenchina</taxon>
        <taxon>Panagrolaimomorpha</taxon>
        <taxon>Panagrolaimoidea</taxon>
        <taxon>Panagrolaimidae</taxon>
        <taxon>Panagrolaimus</taxon>
    </lineage>
</organism>
<keyword evidence="3 10" id="KW-0328">Glycosyltransferase</keyword>
<dbReference type="AlphaFoldDB" id="A0A914YKC2"/>
<comment type="subcellular location">
    <subcellularLocation>
        <location evidence="1 10">Golgi apparatus membrane</location>
        <topology evidence="1 10">Single-pass type II membrane protein</topology>
    </subcellularLocation>
</comment>
<evidence type="ECO:0000256" key="2">
    <source>
        <dbReference type="ARBA" id="ARBA00008661"/>
    </source>
</evidence>
<sequence>MNIINPFAYHFLIKPRFKICVNKSKNILIIVHSAVSNILERAYYRTTIGRDWIRKYFGFDIIFVIGKPSSSQMQTLIVQEAQTYGDILQGDFDDNYYNLTLKAVVWMKYIAENCGEKNQIIVKTDDDVMIDLKRLKETLLQYTEQLQNKYFCWSHKYMPIERRSDARWYMPETEMVASHRLYDEYCSGLAYVTSMSVITKQWEYLSTHKVHFNRIDDFFVTGKLAAEAEIGHISEPSMFNIFEINLNESLNGNGTFFLMHHRNTRQFLWKKMLKKWTNSLTSS</sequence>
<name>A0A914YKC2_9BILA</name>
<dbReference type="WBParaSite" id="PSU_v2.g19976.t1">
    <property type="protein sequence ID" value="PSU_v2.g19976.t1"/>
    <property type="gene ID" value="PSU_v2.g19976"/>
</dbReference>
<dbReference type="GO" id="GO:0016758">
    <property type="term" value="F:hexosyltransferase activity"/>
    <property type="evidence" value="ECO:0007669"/>
    <property type="project" value="InterPro"/>
</dbReference>
<evidence type="ECO:0000313" key="12">
    <source>
        <dbReference type="WBParaSite" id="PSU_v2.g19976.t1"/>
    </source>
</evidence>
<evidence type="ECO:0000256" key="1">
    <source>
        <dbReference type="ARBA" id="ARBA00004323"/>
    </source>
</evidence>
<evidence type="ECO:0000256" key="5">
    <source>
        <dbReference type="ARBA" id="ARBA00022692"/>
    </source>
</evidence>
<evidence type="ECO:0000256" key="7">
    <source>
        <dbReference type="ARBA" id="ARBA00022989"/>
    </source>
</evidence>
<dbReference type="GO" id="GO:0000139">
    <property type="term" value="C:Golgi membrane"/>
    <property type="evidence" value="ECO:0007669"/>
    <property type="project" value="UniProtKB-SubCell"/>
</dbReference>
<accession>A0A914YKC2</accession>
<keyword evidence="8 10" id="KW-0333">Golgi apparatus</keyword>
<evidence type="ECO:0000256" key="9">
    <source>
        <dbReference type="ARBA" id="ARBA00023136"/>
    </source>
</evidence>
<keyword evidence="4" id="KW-0808">Transferase</keyword>
<keyword evidence="6" id="KW-0735">Signal-anchor</keyword>
<keyword evidence="7" id="KW-1133">Transmembrane helix</keyword>
<evidence type="ECO:0000256" key="3">
    <source>
        <dbReference type="ARBA" id="ARBA00022676"/>
    </source>
</evidence>
<dbReference type="EC" id="2.4.1.-" evidence="10"/>
<dbReference type="GO" id="GO:0006493">
    <property type="term" value="P:protein O-linked glycosylation"/>
    <property type="evidence" value="ECO:0007669"/>
    <property type="project" value="TreeGrafter"/>
</dbReference>
<dbReference type="InterPro" id="IPR002659">
    <property type="entry name" value="Glyco_trans_31"/>
</dbReference>
<dbReference type="Pfam" id="PF01762">
    <property type="entry name" value="Galactosyl_T"/>
    <property type="match status" value="1"/>
</dbReference>
<keyword evidence="9" id="KW-0472">Membrane</keyword>
<evidence type="ECO:0000313" key="11">
    <source>
        <dbReference type="Proteomes" id="UP000887577"/>
    </source>
</evidence>
<protein>
    <recommendedName>
        <fullName evidence="10">Hexosyltransferase</fullName>
        <ecNumber evidence="10">2.4.1.-</ecNumber>
    </recommendedName>
</protein>
<dbReference type="PANTHER" id="PTHR11214:SF364">
    <property type="entry name" value="HEXOSYLTRANSFERASE"/>
    <property type="match status" value="1"/>
</dbReference>
<evidence type="ECO:0000256" key="6">
    <source>
        <dbReference type="ARBA" id="ARBA00022968"/>
    </source>
</evidence>
<keyword evidence="5" id="KW-0812">Transmembrane</keyword>
<dbReference type="PANTHER" id="PTHR11214">
    <property type="entry name" value="BETA-1,3-N-ACETYLGLUCOSAMINYLTRANSFERASE"/>
    <property type="match status" value="1"/>
</dbReference>
<reference evidence="12" key="1">
    <citation type="submission" date="2022-11" db="UniProtKB">
        <authorList>
            <consortium name="WormBaseParasite"/>
        </authorList>
    </citation>
    <scope>IDENTIFICATION</scope>
</reference>
<evidence type="ECO:0000256" key="4">
    <source>
        <dbReference type="ARBA" id="ARBA00022679"/>
    </source>
</evidence>
<keyword evidence="11" id="KW-1185">Reference proteome</keyword>
<evidence type="ECO:0000256" key="8">
    <source>
        <dbReference type="ARBA" id="ARBA00023034"/>
    </source>
</evidence>
<proteinExistence type="inferred from homology"/>
<evidence type="ECO:0000256" key="10">
    <source>
        <dbReference type="RuleBase" id="RU363063"/>
    </source>
</evidence>